<protein>
    <submittedName>
        <fullName evidence="1">Uncharacterized protein</fullName>
    </submittedName>
</protein>
<sequence>MIPESYQPQTETSLLYLQSKLQQLQRVLDKNDTSKSRIFQNVDDLIKSVNPQHDKSDIREIIKHINNFIDTQTQKDSTTNGKDEEVVDTDRDCGLKELQELRLQNMKLRHIYVQKQQYYEEAIKVNHEYEDTINMLLEKFKSIKHEENINKINETRLKAIKLHQLEKDEFELFDSYLTLDQAINKLIRVVSDLTDIIGKNVDNDIGLISIYQMMHQLQFYQAHLAKKNEDMYFIEDFDKLGLDLVKS</sequence>
<reference evidence="1" key="2">
    <citation type="submission" date="2021-01" db="EMBL/GenBank/DDBJ databases">
        <authorList>
            <person name="Schikora-Tamarit M.A."/>
        </authorList>
    </citation>
    <scope>NUCLEOTIDE SEQUENCE</scope>
    <source>
        <strain evidence="1">CBS2887</strain>
    </source>
</reference>
<evidence type="ECO:0000313" key="2">
    <source>
        <dbReference type="Proteomes" id="UP000774326"/>
    </source>
</evidence>
<dbReference type="Proteomes" id="UP000774326">
    <property type="component" value="Unassembled WGS sequence"/>
</dbReference>
<reference evidence="1" key="1">
    <citation type="journal article" date="2021" name="Open Biol.">
        <title>Shared evolutionary footprints suggest mitochondrial oxidative damage underlies multiple complex I losses in fungi.</title>
        <authorList>
            <person name="Schikora-Tamarit M.A."/>
            <person name="Marcet-Houben M."/>
            <person name="Nosek J."/>
            <person name="Gabaldon T."/>
        </authorList>
    </citation>
    <scope>NUCLEOTIDE SEQUENCE</scope>
    <source>
        <strain evidence="1">CBS2887</strain>
    </source>
</reference>
<organism evidence="1 2">
    <name type="scientific">Wickerhamomyces pijperi</name>
    <name type="common">Yeast</name>
    <name type="synonym">Pichia pijperi</name>
    <dbReference type="NCBI Taxonomy" id="599730"/>
    <lineage>
        <taxon>Eukaryota</taxon>
        <taxon>Fungi</taxon>
        <taxon>Dikarya</taxon>
        <taxon>Ascomycota</taxon>
        <taxon>Saccharomycotina</taxon>
        <taxon>Saccharomycetes</taxon>
        <taxon>Phaffomycetales</taxon>
        <taxon>Wickerhamomycetaceae</taxon>
        <taxon>Wickerhamomyces</taxon>
    </lineage>
</organism>
<proteinExistence type="predicted"/>
<evidence type="ECO:0000313" key="1">
    <source>
        <dbReference type="EMBL" id="KAH3686119.1"/>
    </source>
</evidence>
<dbReference type="AlphaFoldDB" id="A0A9P8TPE3"/>
<comment type="caution">
    <text evidence="1">The sequence shown here is derived from an EMBL/GenBank/DDBJ whole genome shotgun (WGS) entry which is preliminary data.</text>
</comment>
<accession>A0A9P8TPE3</accession>
<dbReference type="OrthoDB" id="4067912at2759"/>
<gene>
    <name evidence="1" type="ORF">WICPIJ_002903</name>
</gene>
<keyword evidence="2" id="KW-1185">Reference proteome</keyword>
<name>A0A9P8TPE3_WICPI</name>
<dbReference type="EMBL" id="JAEUBG010001630">
    <property type="protein sequence ID" value="KAH3686119.1"/>
    <property type="molecule type" value="Genomic_DNA"/>
</dbReference>